<dbReference type="GO" id="GO:0016625">
    <property type="term" value="F:oxidoreductase activity, acting on the aldehyde or oxo group of donors, iron-sulfur protein as acceptor"/>
    <property type="evidence" value="ECO:0007669"/>
    <property type="project" value="UniProtKB-ARBA"/>
</dbReference>
<dbReference type="RefSeq" id="WP_317994289.1">
    <property type="nucleotide sequence ID" value="NZ_AP025523.1"/>
</dbReference>
<dbReference type="CDD" id="cd03375">
    <property type="entry name" value="TPP_OGFOR"/>
    <property type="match status" value="1"/>
</dbReference>
<gene>
    <name evidence="12" type="ORF">WPS_19140</name>
</gene>
<dbReference type="Gene3D" id="3.40.50.970">
    <property type="match status" value="1"/>
</dbReference>
<protein>
    <submittedName>
        <fullName evidence="12">2-oxoacid:ferredoxin oxidoreductase subunit beta</fullName>
    </submittedName>
</protein>
<evidence type="ECO:0000256" key="8">
    <source>
        <dbReference type="ARBA" id="ARBA00023014"/>
    </source>
</evidence>
<keyword evidence="9" id="KW-0786">Thiamine pyrophosphate</keyword>
<dbReference type="SUPFAM" id="SSF52518">
    <property type="entry name" value="Thiamin diphosphate-binding fold (THDP-binding)"/>
    <property type="match status" value="1"/>
</dbReference>
<dbReference type="InterPro" id="IPR011896">
    <property type="entry name" value="OFOB"/>
</dbReference>
<keyword evidence="6" id="KW-0560">Oxidoreductase</keyword>
<dbReference type="PANTHER" id="PTHR48084">
    <property type="entry name" value="2-OXOGLUTARATE OXIDOREDUCTASE SUBUNIT KORB-RELATED"/>
    <property type="match status" value="1"/>
</dbReference>
<evidence type="ECO:0000256" key="1">
    <source>
        <dbReference type="ARBA" id="ARBA00001946"/>
    </source>
</evidence>
<dbReference type="KEGG" id="vab:WPS_19140"/>
<dbReference type="Proteomes" id="UP001317532">
    <property type="component" value="Chromosome"/>
</dbReference>
<keyword evidence="7" id="KW-0408">Iron</keyword>
<evidence type="ECO:0000256" key="9">
    <source>
        <dbReference type="ARBA" id="ARBA00023052"/>
    </source>
</evidence>
<dbReference type="PANTHER" id="PTHR48084:SF4">
    <property type="entry name" value="2-OXOGLUTARATE OXIDOREDUCTASE SUBUNIT KORB"/>
    <property type="match status" value="1"/>
</dbReference>
<organism evidence="12 13">
    <name type="scientific">Vulcanimicrobium alpinum</name>
    <dbReference type="NCBI Taxonomy" id="3016050"/>
    <lineage>
        <taxon>Bacteria</taxon>
        <taxon>Bacillati</taxon>
        <taxon>Vulcanimicrobiota</taxon>
        <taxon>Vulcanimicrobiia</taxon>
        <taxon>Vulcanimicrobiales</taxon>
        <taxon>Vulcanimicrobiaceae</taxon>
        <taxon>Vulcanimicrobium</taxon>
    </lineage>
</organism>
<dbReference type="InterPro" id="IPR032686">
    <property type="entry name" value="PFO_beta_C"/>
</dbReference>
<dbReference type="InterPro" id="IPR051457">
    <property type="entry name" value="2-oxoacid:Fd_oxidoreductase"/>
</dbReference>
<feature type="domain" description="Thiamine pyrophosphate enzyme TPP-binding" evidence="10">
    <location>
        <begin position="52"/>
        <end position="197"/>
    </location>
</feature>
<name>A0AAN1XYF7_UNVUL</name>
<comment type="cofactor">
    <cofactor evidence="1">
        <name>Mg(2+)</name>
        <dbReference type="ChEBI" id="CHEBI:18420"/>
    </cofactor>
</comment>
<reference evidence="12 13" key="1">
    <citation type="journal article" date="2022" name="ISME Commun">
        <title>Vulcanimicrobium alpinus gen. nov. sp. nov., the first cultivated representative of the candidate phylum 'Eremiobacterota', is a metabolically versatile aerobic anoxygenic phototroph.</title>
        <authorList>
            <person name="Yabe S."/>
            <person name="Muto K."/>
            <person name="Abe K."/>
            <person name="Yokota A."/>
            <person name="Staudigel H."/>
            <person name="Tebo B.M."/>
        </authorList>
    </citation>
    <scope>NUCLEOTIDE SEQUENCE [LARGE SCALE GENOMIC DNA]</scope>
    <source>
        <strain evidence="12 13">WC8-2</strain>
    </source>
</reference>
<comment type="cofactor">
    <cofactor evidence="2">
        <name>thiamine diphosphate</name>
        <dbReference type="ChEBI" id="CHEBI:58937"/>
    </cofactor>
</comment>
<evidence type="ECO:0000256" key="2">
    <source>
        <dbReference type="ARBA" id="ARBA00001964"/>
    </source>
</evidence>
<dbReference type="Pfam" id="PF02775">
    <property type="entry name" value="TPP_enzyme_C"/>
    <property type="match status" value="1"/>
</dbReference>
<dbReference type="EMBL" id="AP025523">
    <property type="protein sequence ID" value="BDE06638.1"/>
    <property type="molecule type" value="Genomic_DNA"/>
</dbReference>
<feature type="domain" description="Pyruvate ferredoxin oxidoreductase beta subunit C-terminal" evidence="11">
    <location>
        <begin position="201"/>
        <end position="261"/>
    </location>
</feature>
<accession>A0AAN1XYF7</accession>
<sequence length="288" mass="30933">MAMLTAKDFATATPSWWCPGCGDYGVLSALKSALAELGKQPHEVAFVSGIGCSGKISGYLHSYAFHGVHGRALPVATAVKLANRDLTVIAAGGDGDGYAIGAGHFVHAVRRNPDITYIVMDNQTYGLTKGQASPTSATGYVASVSPEGNPDNPINGLALGLAAGATFVARGFSAQPKQLVQIIRAAIEHRGCSIVEVMSPCVTYNKINTYAWFKEHIEDAALRDDHRPSERTAAFDALTREGKIPLGIIYQEERPTLEERTHLPQVPIAKHDLHGDRGRYAALLEHYR</sequence>
<dbReference type="GO" id="GO:0030976">
    <property type="term" value="F:thiamine pyrophosphate binding"/>
    <property type="evidence" value="ECO:0007669"/>
    <property type="project" value="InterPro"/>
</dbReference>
<comment type="cofactor">
    <cofactor evidence="3">
        <name>[4Fe-4S] cluster</name>
        <dbReference type="ChEBI" id="CHEBI:49883"/>
    </cofactor>
</comment>
<evidence type="ECO:0000313" key="13">
    <source>
        <dbReference type="Proteomes" id="UP001317532"/>
    </source>
</evidence>
<evidence type="ECO:0000259" key="11">
    <source>
        <dbReference type="Pfam" id="PF12367"/>
    </source>
</evidence>
<proteinExistence type="predicted"/>
<dbReference type="GO" id="GO:0045333">
    <property type="term" value="P:cellular respiration"/>
    <property type="evidence" value="ECO:0007669"/>
    <property type="project" value="UniProtKB-ARBA"/>
</dbReference>
<evidence type="ECO:0000256" key="7">
    <source>
        <dbReference type="ARBA" id="ARBA00023004"/>
    </source>
</evidence>
<evidence type="ECO:0000313" key="12">
    <source>
        <dbReference type="EMBL" id="BDE06638.1"/>
    </source>
</evidence>
<evidence type="ECO:0000256" key="6">
    <source>
        <dbReference type="ARBA" id="ARBA00023002"/>
    </source>
</evidence>
<dbReference type="InterPro" id="IPR011766">
    <property type="entry name" value="TPP_enzyme_TPP-bd"/>
</dbReference>
<keyword evidence="4" id="KW-0479">Metal-binding</keyword>
<evidence type="ECO:0000256" key="4">
    <source>
        <dbReference type="ARBA" id="ARBA00022723"/>
    </source>
</evidence>
<keyword evidence="13" id="KW-1185">Reference proteome</keyword>
<dbReference type="NCBIfam" id="TIGR02177">
    <property type="entry name" value="PorB_KorB"/>
    <property type="match status" value="1"/>
</dbReference>
<dbReference type="GO" id="GO:0046872">
    <property type="term" value="F:metal ion binding"/>
    <property type="evidence" value="ECO:0007669"/>
    <property type="project" value="UniProtKB-KW"/>
</dbReference>
<evidence type="ECO:0000256" key="3">
    <source>
        <dbReference type="ARBA" id="ARBA00001966"/>
    </source>
</evidence>
<dbReference type="InterPro" id="IPR029061">
    <property type="entry name" value="THDP-binding"/>
</dbReference>
<dbReference type="Pfam" id="PF12367">
    <property type="entry name" value="PFO_beta_C"/>
    <property type="match status" value="1"/>
</dbReference>
<keyword evidence="8" id="KW-0411">Iron-sulfur</keyword>
<keyword evidence="5" id="KW-0460">Magnesium</keyword>
<dbReference type="GO" id="GO:0051536">
    <property type="term" value="F:iron-sulfur cluster binding"/>
    <property type="evidence" value="ECO:0007669"/>
    <property type="project" value="UniProtKB-KW"/>
</dbReference>
<evidence type="ECO:0000259" key="10">
    <source>
        <dbReference type="Pfam" id="PF02775"/>
    </source>
</evidence>
<evidence type="ECO:0000256" key="5">
    <source>
        <dbReference type="ARBA" id="ARBA00022842"/>
    </source>
</evidence>
<dbReference type="AlphaFoldDB" id="A0AAN1XYF7"/>